<dbReference type="SMART" id="SM00342">
    <property type="entry name" value="HTH_ARAC"/>
    <property type="match status" value="1"/>
</dbReference>
<dbReference type="PANTHER" id="PTHR46796">
    <property type="entry name" value="HTH-TYPE TRANSCRIPTIONAL ACTIVATOR RHAS-RELATED"/>
    <property type="match status" value="1"/>
</dbReference>
<evidence type="ECO:0000256" key="1">
    <source>
        <dbReference type="ARBA" id="ARBA00023015"/>
    </source>
</evidence>
<gene>
    <name evidence="5" type="ORF">GCM10022212_12240</name>
</gene>
<keyword evidence="1" id="KW-0805">Transcription regulation</keyword>
<dbReference type="Proteomes" id="UP001501353">
    <property type="component" value="Unassembled WGS sequence"/>
</dbReference>
<name>A0ABP7SXP0_9BURK</name>
<dbReference type="Gene3D" id="1.10.10.60">
    <property type="entry name" value="Homeodomain-like"/>
    <property type="match status" value="1"/>
</dbReference>
<dbReference type="InterPro" id="IPR035418">
    <property type="entry name" value="AraC-bd_2"/>
</dbReference>
<dbReference type="InterPro" id="IPR018060">
    <property type="entry name" value="HTH_AraC"/>
</dbReference>
<dbReference type="InterPro" id="IPR050204">
    <property type="entry name" value="AraC_XylS_family_regulators"/>
</dbReference>
<dbReference type="RefSeq" id="WP_344762379.1">
    <property type="nucleotide sequence ID" value="NZ_BAAAZE010000006.1"/>
</dbReference>
<protein>
    <submittedName>
        <fullName evidence="5">AraC family transcriptional regulator</fullName>
    </submittedName>
</protein>
<evidence type="ECO:0000313" key="5">
    <source>
        <dbReference type="EMBL" id="GAA4018024.1"/>
    </source>
</evidence>
<sequence>MLADDQLENFTLLHSASLEEAHDLVTGIFCEHRLLPLGRSTQVDYRHWVAALPSIGLSLMKYGAHVRVEPREFQSFYLIQVPLAGTSAVLCNSTEIMTHPGRASVHSPHGAMAMDWSADCHKAVVRIDRAALERHLGSLLGETVHAPIAFDPDMDIRHGMAATWMRTVLHLIGELQHNAELASSPLVVGHLEQMLMSTLLHAQPNRYRERLLAPPQRLAPRHIRQAEEFMHANPSRPISIDDLTRLTGVSGRTLYGGFQLFCGKTPMQYLRDIRMEQARCDMQTAAPTFTVTDIATKWGFYQLGRFAADYKARFGESPSVTRNALPAR</sequence>
<evidence type="ECO:0000313" key="6">
    <source>
        <dbReference type="Proteomes" id="UP001501353"/>
    </source>
</evidence>
<dbReference type="PANTHER" id="PTHR46796:SF12">
    <property type="entry name" value="HTH-TYPE DNA-BINDING TRANSCRIPTIONAL ACTIVATOR EUTR"/>
    <property type="match status" value="1"/>
</dbReference>
<dbReference type="Pfam" id="PF12833">
    <property type="entry name" value="HTH_18"/>
    <property type="match status" value="1"/>
</dbReference>
<dbReference type="PROSITE" id="PS00041">
    <property type="entry name" value="HTH_ARAC_FAMILY_1"/>
    <property type="match status" value="1"/>
</dbReference>
<dbReference type="InterPro" id="IPR009057">
    <property type="entry name" value="Homeodomain-like_sf"/>
</dbReference>
<organism evidence="5 6">
    <name type="scientific">Actimicrobium antarcticum</name>
    <dbReference type="NCBI Taxonomy" id="1051899"/>
    <lineage>
        <taxon>Bacteria</taxon>
        <taxon>Pseudomonadati</taxon>
        <taxon>Pseudomonadota</taxon>
        <taxon>Betaproteobacteria</taxon>
        <taxon>Burkholderiales</taxon>
        <taxon>Oxalobacteraceae</taxon>
        <taxon>Actimicrobium</taxon>
    </lineage>
</organism>
<dbReference type="EMBL" id="BAAAZE010000006">
    <property type="protein sequence ID" value="GAA4018024.1"/>
    <property type="molecule type" value="Genomic_DNA"/>
</dbReference>
<dbReference type="SUPFAM" id="SSF46689">
    <property type="entry name" value="Homeodomain-like"/>
    <property type="match status" value="2"/>
</dbReference>
<proteinExistence type="predicted"/>
<evidence type="ECO:0000259" key="4">
    <source>
        <dbReference type="PROSITE" id="PS01124"/>
    </source>
</evidence>
<feature type="domain" description="HTH araC/xylS-type" evidence="4">
    <location>
        <begin position="224"/>
        <end position="324"/>
    </location>
</feature>
<dbReference type="Pfam" id="PF14525">
    <property type="entry name" value="AraC_binding_2"/>
    <property type="match status" value="1"/>
</dbReference>
<evidence type="ECO:0000256" key="2">
    <source>
        <dbReference type="ARBA" id="ARBA00023125"/>
    </source>
</evidence>
<reference evidence="6" key="1">
    <citation type="journal article" date="2019" name="Int. J. Syst. Evol. Microbiol.">
        <title>The Global Catalogue of Microorganisms (GCM) 10K type strain sequencing project: providing services to taxonomists for standard genome sequencing and annotation.</title>
        <authorList>
            <consortium name="The Broad Institute Genomics Platform"/>
            <consortium name="The Broad Institute Genome Sequencing Center for Infectious Disease"/>
            <person name="Wu L."/>
            <person name="Ma J."/>
        </authorList>
    </citation>
    <scope>NUCLEOTIDE SEQUENCE [LARGE SCALE GENOMIC DNA]</scope>
    <source>
        <strain evidence="6">JCM 16673</strain>
    </source>
</reference>
<accession>A0ABP7SXP0</accession>
<keyword evidence="2" id="KW-0238">DNA-binding</keyword>
<comment type="caution">
    <text evidence="5">The sequence shown here is derived from an EMBL/GenBank/DDBJ whole genome shotgun (WGS) entry which is preliminary data.</text>
</comment>
<keyword evidence="6" id="KW-1185">Reference proteome</keyword>
<keyword evidence="3" id="KW-0804">Transcription</keyword>
<dbReference type="InterPro" id="IPR018062">
    <property type="entry name" value="HTH_AraC-typ_CS"/>
</dbReference>
<dbReference type="PROSITE" id="PS01124">
    <property type="entry name" value="HTH_ARAC_FAMILY_2"/>
    <property type="match status" value="1"/>
</dbReference>
<evidence type="ECO:0000256" key="3">
    <source>
        <dbReference type="ARBA" id="ARBA00023163"/>
    </source>
</evidence>